<dbReference type="RefSeq" id="WP_286052434.1">
    <property type="nucleotide sequence ID" value="NZ_JASVWF010000002.1"/>
</dbReference>
<keyword evidence="2" id="KW-1185">Reference proteome</keyword>
<protein>
    <submittedName>
        <fullName evidence="1">Uncharacterized protein</fullName>
    </submittedName>
</protein>
<evidence type="ECO:0000313" key="2">
    <source>
        <dbReference type="Proteomes" id="UP001231924"/>
    </source>
</evidence>
<reference evidence="1 2" key="1">
    <citation type="submission" date="2023-06" db="EMBL/GenBank/DDBJ databases">
        <title>Actinomycetospora Odt1-22.</title>
        <authorList>
            <person name="Supong K."/>
        </authorList>
    </citation>
    <scope>NUCLEOTIDE SEQUENCE [LARGE SCALE GENOMIC DNA]</scope>
    <source>
        <strain evidence="1 2">Odt1-22</strain>
    </source>
</reference>
<dbReference type="EMBL" id="JASVWF010000002">
    <property type="protein sequence ID" value="MDL5156181.1"/>
    <property type="molecule type" value="Genomic_DNA"/>
</dbReference>
<sequence length="129" mass="13636">MIGGRVLDLSALLAFARQDSVYAGALVWTAVEEDIVLLVPATAAGLAWARLDESARPVLEVLFGLPVTVVDDLDAARARETGILLDGRDARIDIAHAAVCAQQRGWPLVTAEAEPYAALGVPPEIEPLP</sequence>
<proteinExistence type="predicted"/>
<accession>A0ABT7M6A2</accession>
<evidence type="ECO:0000313" key="1">
    <source>
        <dbReference type="EMBL" id="MDL5156181.1"/>
    </source>
</evidence>
<comment type="caution">
    <text evidence="1">The sequence shown here is derived from an EMBL/GenBank/DDBJ whole genome shotgun (WGS) entry which is preliminary data.</text>
</comment>
<dbReference type="Proteomes" id="UP001231924">
    <property type="component" value="Unassembled WGS sequence"/>
</dbReference>
<organism evidence="1 2">
    <name type="scientific">Actinomycetospora termitidis</name>
    <dbReference type="NCBI Taxonomy" id="3053470"/>
    <lineage>
        <taxon>Bacteria</taxon>
        <taxon>Bacillati</taxon>
        <taxon>Actinomycetota</taxon>
        <taxon>Actinomycetes</taxon>
        <taxon>Pseudonocardiales</taxon>
        <taxon>Pseudonocardiaceae</taxon>
        <taxon>Actinomycetospora</taxon>
    </lineage>
</organism>
<gene>
    <name evidence="1" type="ORF">QRT03_09455</name>
</gene>
<name>A0ABT7M6A2_9PSEU</name>